<evidence type="ECO:0000256" key="4">
    <source>
        <dbReference type="ARBA" id="ARBA00022692"/>
    </source>
</evidence>
<dbReference type="InterPro" id="IPR018480">
    <property type="entry name" value="PNAcMuramoyl-5peptid_Trfase_CS"/>
</dbReference>
<evidence type="ECO:0000256" key="3">
    <source>
        <dbReference type="ARBA" id="ARBA00022679"/>
    </source>
</evidence>
<dbReference type="PANTHER" id="PTHR22926">
    <property type="entry name" value="PHOSPHO-N-ACETYLMURAMOYL-PENTAPEPTIDE-TRANSFERASE"/>
    <property type="match status" value="1"/>
</dbReference>
<feature type="binding site" evidence="7">
    <location>
        <position position="215"/>
    </location>
    <ligand>
        <name>Mg(2+)</name>
        <dbReference type="ChEBI" id="CHEBI:18420"/>
    </ligand>
</feature>
<evidence type="ECO:0000256" key="6">
    <source>
        <dbReference type="ARBA" id="ARBA00023136"/>
    </source>
</evidence>
<keyword evidence="2" id="KW-1003">Cell membrane</keyword>
<feature type="transmembrane region" description="Helical" evidence="8">
    <location>
        <begin position="318"/>
        <end position="338"/>
    </location>
</feature>
<comment type="caution">
    <text evidence="9">The sequence shown here is derived from an EMBL/GenBank/DDBJ whole genome shotgun (WGS) entry which is preliminary data.</text>
</comment>
<evidence type="ECO:0000256" key="5">
    <source>
        <dbReference type="ARBA" id="ARBA00022989"/>
    </source>
</evidence>
<dbReference type="EMBL" id="SADV01000009">
    <property type="protein sequence ID" value="TQR32202.1"/>
    <property type="molecule type" value="Genomic_DNA"/>
</dbReference>
<evidence type="ECO:0000256" key="8">
    <source>
        <dbReference type="SAM" id="Phobius"/>
    </source>
</evidence>
<feature type="transmembrane region" description="Helical" evidence="8">
    <location>
        <begin position="163"/>
        <end position="181"/>
    </location>
</feature>
<dbReference type="OrthoDB" id="9783652at2"/>
<keyword evidence="7" id="KW-0479">Metal-binding</keyword>
<feature type="transmembrane region" description="Helical" evidence="8">
    <location>
        <begin position="239"/>
        <end position="260"/>
    </location>
</feature>
<feature type="transmembrane region" description="Helical" evidence="8">
    <location>
        <begin position="104"/>
        <end position="122"/>
    </location>
</feature>
<dbReference type="GO" id="GO:0046872">
    <property type="term" value="F:metal ion binding"/>
    <property type="evidence" value="ECO:0007669"/>
    <property type="project" value="UniProtKB-KW"/>
</dbReference>
<accession>A0A544UH86</accession>
<dbReference type="GO" id="GO:0016780">
    <property type="term" value="F:phosphotransferase activity, for other substituted phosphate groups"/>
    <property type="evidence" value="ECO:0007669"/>
    <property type="project" value="InterPro"/>
</dbReference>
<feature type="binding site" evidence="7">
    <location>
        <position position="155"/>
    </location>
    <ligand>
        <name>Mg(2+)</name>
        <dbReference type="ChEBI" id="CHEBI:18420"/>
    </ligand>
</feature>
<evidence type="ECO:0000256" key="2">
    <source>
        <dbReference type="ARBA" id="ARBA00022475"/>
    </source>
</evidence>
<feature type="transmembrane region" description="Helical" evidence="8">
    <location>
        <begin position="216"/>
        <end position="233"/>
    </location>
</feature>
<proteinExistence type="predicted"/>
<dbReference type="GO" id="GO:0044038">
    <property type="term" value="P:cell wall macromolecule biosynthetic process"/>
    <property type="evidence" value="ECO:0007669"/>
    <property type="project" value="TreeGrafter"/>
</dbReference>
<feature type="transmembrane region" description="Helical" evidence="8">
    <location>
        <begin position="75"/>
        <end position="92"/>
    </location>
</feature>
<sequence length="354" mass="38403">MLYVSLIAAFVASILLTPLVKRLAFRIGAVDAPNYRKVHARIMPRLGGLAIFLAFLIAVAIFQPILIYNENGSDFLLAIIIGACIIVATGVIDDMREISAKAKLIGQLVAALIVIFVGGIQIEMINLPFVGELNFGLLSIPLTILWIVGITNAINLIDGLDGLAAGVSTIALITLAIMAFIMGNMFVLAIASILAAATFGFLFYNFHPAKIFMGDTGALFLGFMISVLALLGFKNITVVTLIIPVIILGVPISDTFFAIVRRVRMKKKWSDPDKSHLHHRLLDMGFTHRQTVLIIYGIAIMFGLAAIIFSMAKVWGAILLVAVILTAIEILVEVIGLAGKNYKPLLNFVRIFNK</sequence>
<feature type="transmembrane region" description="Helical" evidence="8">
    <location>
        <begin position="134"/>
        <end position="156"/>
    </location>
</feature>
<protein>
    <submittedName>
        <fullName evidence="9">Undecaprenyl/decaprenyl-phosphate alpha-N-acetylglucosaminyl 1-phosphate transferase</fullName>
    </submittedName>
</protein>
<feature type="transmembrane region" description="Helical" evidence="8">
    <location>
        <begin position="187"/>
        <end position="204"/>
    </location>
</feature>
<keyword evidence="7" id="KW-0460">Magnesium</keyword>
<dbReference type="CDD" id="cd06853">
    <property type="entry name" value="GT_WecA_like"/>
    <property type="match status" value="1"/>
</dbReference>
<feature type="transmembrane region" description="Helical" evidence="8">
    <location>
        <begin position="46"/>
        <end position="69"/>
    </location>
</feature>
<dbReference type="PANTHER" id="PTHR22926:SF3">
    <property type="entry name" value="UNDECAPRENYL-PHOSPHATE ALPHA-N-ACETYLGLUCOSAMINYL 1-PHOSPHATE TRANSFERASE"/>
    <property type="match status" value="1"/>
</dbReference>
<evidence type="ECO:0000313" key="10">
    <source>
        <dbReference type="Proteomes" id="UP000317944"/>
    </source>
</evidence>
<name>A0A544UH86_LYSSH</name>
<keyword evidence="5 8" id="KW-1133">Transmembrane helix</keyword>
<comment type="cofactor">
    <cofactor evidence="7">
        <name>Mg(2+)</name>
        <dbReference type="ChEBI" id="CHEBI:18420"/>
    </cofactor>
</comment>
<evidence type="ECO:0000313" key="9">
    <source>
        <dbReference type="EMBL" id="TQR32202.1"/>
    </source>
</evidence>
<keyword evidence="6 8" id="KW-0472">Membrane</keyword>
<dbReference type="Pfam" id="PF00953">
    <property type="entry name" value="Glycos_transf_4"/>
    <property type="match status" value="1"/>
</dbReference>
<feature type="transmembrane region" description="Helical" evidence="8">
    <location>
        <begin position="293"/>
        <end position="312"/>
    </location>
</feature>
<keyword evidence="3 9" id="KW-0808">Transferase</keyword>
<dbReference type="PROSITE" id="PS01348">
    <property type="entry name" value="MRAY_2"/>
    <property type="match status" value="1"/>
</dbReference>
<evidence type="ECO:0000256" key="7">
    <source>
        <dbReference type="PIRSR" id="PIRSR600715-1"/>
    </source>
</evidence>
<dbReference type="GO" id="GO:0009103">
    <property type="term" value="P:lipopolysaccharide biosynthetic process"/>
    <property type="evidence" value="ECO:0007669"/>
    <property type="project" value="TreeGrafter"/>
</dbReference>
<evidence type="ECO:0000256" key="1">
    <source>
        <dbReference type="ARBA" id="ARBA00004651"/>
    </source>
</evidence>
<dbReference type="GO" id="GO:0005886">
    <property type="term" value="C:plasma membrane"/>
    <property type="evidence" value="ECO:0007669"/>
    <property type="project" value="UniProtKB-SubCell"/>
</dbReference>
<dbReference type="GO" id="GO:0071555">
    <property type="term" value="P:cell wall organization"/>
    <property type="evidence" value="ECO:0007669"/>
    <property type="project" value="TreeGrafter"/>
</dbReference>
<comment type="subcellular location">
    <subcellularLocation>
        <location evidence="1">Cell membrane</location>
        <topology evidence="1">Multi-pass membrane protein</topology>
    </subcellularLocation>
</comment>
<feature type="transmembrane region" description="Helical" evidence="8">
    <location>
        <begin position="6"/>
        <end position="25"/>
    </location>
</feature>
<organism evidence="9 10">
    <name type="scientific">Lysinibacillus sphaericus</name>
    <name type="common">Bacillus sphaericus</name>
    <dbReference type="NCBI Taxonomy" id="1421"/>
    <lineage>
        <taxon>Bacteria</taxon>
        <taxon>Bacillati</taxon>
        <taxon>Bacillota</taxon>
        <taxon>Bacilli</taxon>
        <taxon>Bacillales</taxon>
        <taxon>Bacillaceae</taxon>
        <taxon>Lysinibacillus</taxon>
    </lineage>
</organism>
<keyword evidence="4 8" id="KW-0812">Transmembrane</keyword>
<dbReference type="AlphaFoldDB" id="A0A544UH86"/>
<dbReference type="RefSeq" id="WP_132360504.1">
    <property type="nucleotide sequence ID" value="NZ_SADV01000009.1"/>
</dbReference>
<dbReference type="Proteomes" id="UP000317944">
    <property type="component" value="Unassembled WGS sequence"/>
</dbReference>
<reference evidence="9 10" key="1">
    <citation type="submission" date="2018-03" db="EMBL/GenBank/DDBJ databases">
        <title>Aerobic endospore-forming bacteria genome sequencing and assembly.</title>
        <authorList>
            <person name="Cavalcante D.A."/>
            <person name="Driks A."/>
            <person name="Putonti C."/>
            <person name="De-Souza M.T."/>
        </authorList>
    </citation>
    <scope>NUCLEOTIDE SEQUENCE [LARGE SCALE GENOMIC DNA]</scope>
    <source>
        <strain evidence="9 10">SDF0037</strain>
    </source>
</reference>
<gene>
    <name evidence="9" type="ORF">C7Y47_12820</name>
</gene>
<dbReference type="InterPro" id="IPR000715">
    <property type="entry name" value="Glycosyl_transferase_4"/>
</dbReference>